<feature type="compositionally biased region" description="Basic residues" evidence="1">
    <location>
        <begin position="75"/>
        <end position="86"/>
    </location>
</feature>
<reference evidence="2 3" key="1">
    <citation type="journal article" date="2016" name="Mol. Biol. Evol.">
        <title>Comparative Genomics of Early-Diverging Mushroom-Forming Fungi Provides Insights into the Origins of Lignocellulose Decay Capabilities.</title>
        <authorList>
            <person name="Nagy L.G."/>
            <person name="Riley R."/>
            <person name="Tritt A."/>
            <person name="Adam C."/>
            <person name="Daum C."/>
            <person name="Floudas D."/>
            <person name="Sun H."/>
            <person name="Yadav J.S."/>
            <person name="Pangilinan J."/>
            <person name="Larsson K.H."/>
            <person name="Matsuura K."/>
            <person name="Barry K."/>
            <person name="Labutti K."/>
            <person name="Kuo R."/>
            <person name="Ohm R.A."/>
            <person name="Bhattacharya S.S."/>
            <person name="Shirouzu T."/>
            <person name="Yoshinaga Y."/>
            <person name="Martin F.M."/>
            <person name="Grigoriev I.V."/>
            <person name="Hibbett D.S."/>
        </authorList>
    </citation>
    <scope>NUCLEOTIDE SEQUENCE [LARGE SCALE GENOMIC DNA]</scope>
    <source>
        <strain evidence="2 3">HHB14362 ss-1</strain>
    </source>
</reference>
<dbReference type="AlphaFoldDB" id="A0A165MXW7"/>
<name>A0A165MXW7_9AGAM</name>
<proteinExistence type="predicted"/>
<keyword evidence="3" id="KW-1185">Reference proteome</keyword>
<accession>A0A165MXW7</accession>
<dbReference type="Proteomes" id="UP000076761">
    <property type="component" value="Unassembled WGS sequence"/>
</dbReference>
<gene>
    <name evidence="2" type="ORF">NEOLEDRAFT_1142792</name>
</gene>
<evidence type="ECO:0000313" key="3">
    <source>
        <dbReference type="Proteomes" id="UP000076761"/>
    </source>
</evidence>
<dbReference type="InParanoid" id="A0A165MXW7"/>
<feature type="region of interest" description="Disordered" evidence="1">
    <location>
        <begin position="68"/>
        <end position="91"/>
    </location>
</feature>
<evidence type="ECO:0000256" key="1">
    <source>
        <dbReference type="SAM" id="MobiDB-lite"/>
    </source>
</evidence>
<organism evidence="2 3">
    <name type="scientific">Neolentinus lepideus HHB14362 ss-1</name>
    <dbReference type="NCBI Taxonomy" id="1314782"/>
    <lineage>
        <taxon>Eukaryota</taxon>
        <taxon>Fungi</taxon>
        <taxon>Dikarya</taxon>
        <taxon>Basidiomycota</taxon>
        <taxon>Agaricomycotina</taxon>
        <taxon>Agaricomycetes</taxon>
        <taxon>Gloeophyllales</taxon>
        <taxon>Gloeophyllaceae</taxon>
        <taxon>Neolentinus</taxon>
    </lineage>
</organism>
<evidence type="ECO:0000313" key="2">
    <source>
        <dbReference type="EMBL" id="KZT18919.1"/>
    </source>
</evidence>
<dbReference type="EMBL" id="KV425657">
    <property type="protein sequence ID" value="KZT18919.1"/>
    <property type="molecule type" value="Genomic_DNA"/>
</dbReference>
<sequence>MVYSVCRGWEKVALAQRKTSLETAGLRGALKIPSEVVHVSTSRGGTKRGPYAQSDERAHHAALFLSFPDSDSRKQRATRSARRSQKSSRYSGAVPARLIHMRVTFIFFGRSRYAQHDVVCCDFEFNRGTYRLCDIITPD</sequence>
<protein>
    <submittedName>
        <fullName evidence="2">Uncharacterized protein</fullName>
    </submittedName>
</protein>